<accession>A0A4D6M043</accession>
<reference evidence="1 2" key="1">
    <citation type="submission" date="2019-04" db="EMBL/GenBank/DDBJ databases">
        <title>An improved genome assembly and genetic linkage map for asparagus bean, Vigna unguiculata ssp. sesquipedialis.</title>
        <authorList>
            <person name="Xia Q."/>
            <person name="Zhang R."/>
            <person name="Dong Y."/>
        </authorList>
    </citation>
    <scope>NUCLEOTIDE SEQUENCE [LARGE SCALE GENOMIC DNA]</scope>
    <source>
        <tissue evidence="1">Leaf</tissue>
    </source>
</reference>
<organism evidence="1 2">
    <name type="scientific">Vigna unguiculata</name>
    <name type="common">Cowpea</name>
    <dbReference type="NCBI Taxonomy" id="3917"/>
    <lineage>
        <taxon>Eukaryota</taxon>
        <taxon>Viridiplantae</taxon>
        <taxon>Streptophyta</taxon>
        <taxon>Embryophyta</taxon>
        <taxon>Tracheophyta</taxon>
        <taxon>Spermatophyta</taxon>
        <taxon>Magnoliopsida</taxon>
        <taxon>eudicotyledons</taxon>
        <taxon>Gunneridae</taxon>
        <taxon>Pentapetalae</taxon>
        <taxon>rosids</taxon>
        <taxon>fabids</taxon>
        <taxon>Fabales</taxon>
        <taxon>Fabaceae</taxon>
        <taxon>Papilionoideae</taxon>
        <taxon>50 kb inversion clade</taxon>
        <taxon>NPAAA clade</taxon>
        <taxon>indigoferoid/millettioid clade</taxon>
        <taxon>Phaseoleae</taxon>
        <taxon>Vigna</taxon>
    </lineage>
</organism>
<dbReference type="EMBL" id="CP039349">
    <property type="protein sequence ID" value="QCD94123.1"/>
    <property type="molecule type" value="Genomic_DNA"/>
</dbReference>
<keyword evidence="2" id="KW-1185">Reference proteome</keyword>
<dbReference type="Proteomes" id="UP000501690">
    <property type="component" value="Linkage Group LG5"/>
</dbReference>
<protein>
    <submittedName>
        <fullName evidence="1">Uncharacterized protein</fullName>
    </submittedName>
</protein>
<sequence length="54" mass="5908">MKNEKLTDGGRVRVGGSEYGERLGDRLLMGMEKMVKIGSGGNAHRLVMENGENE</sequence>
<gene>
    <name evidence="1" type="ORF">DEO72_LG5g2202</name>
</gene>
<evidence type="ECO:0000313" key="2">
    <source>
        <dbReference type="Proteomes" id="UP000501690"/>
    </source>
</evidence>
<name>A0A4D6M043_VIGUN</name>
<dbReference type="AlphaFoldDB" id="A0A4D6M043"/>
<proteinExistence type="predicted"/>
<evidence type="ECO:0000313" key="1">
    <source>
        <dbReference type="EMBL" id="QCD94123.1"/>
    </source>
</evidence>